<dbReference type="InterPro" id="IPR018833">
    <property type="entry name" value="Rv2993c-like_N"/>
</dbReference>
<keyword evidence="1" id="KW-0479">Metal-binding</keyword>
<name>A0A382ZKQ7_9ZZZZ</name>
<dbReference type="PANTHER" id="PTHR11820:SF7">
    <property type="entry name" value="ACYLPYRUVASE FAHD1, MITOCHONDRIAL"/>
    <property type="match status" value="1"/>
</dbReference>
<feature type="domain" description="Fumarylacetoacetase-like C-terminal" evidence="2">
    <location>
        <begin position="58"/>
        <end position="142"/>
    </location>
</feature>
<dbReference type="GO" id="GO:0018773">
    <property type="term" value="F:acetylpyruvate hydrolase activity"/>
    <property type="evidence" value="ECO:0007669"/>
    <property type="project" value="TreeGrafter"/>
</dbReference>
<feature type="non-terminal residue" evidence="4">
    <location>
        <position position="142"/>
    </location>
</feature>
<dbReference type="Pfam" id="PF01557">
    <property type="entry name" value="FAA_hydrolase"/>
    <property type="match status" value="1"/>
</dbReference>
<evidence type="ECO:0000256" key="1">
    <source>
        <dbReference type="ARBA" id="ARBA00022723"/>
    </source>
</evidence>
<evidence type="ECO:0000259" key="2">
    <source>
        <dbReference type="Pfam" id="PF01557"/>
    </source>
</evidence>
<dbReference type="InterPro" id="IPR036663">
    <property type="entry name" value="Fumarylacetoacetase_C_sf"/>
</dbReference>
<accession>A0A382ZKQ7</accession>
<protein>
    <recommendedName>
        <fullName evidence="5">Fumarylacetoacetase-like C-terminal domain-containing protein</fullName>
    </recommendedName>
</protein>
<evidence type="ECO:0000259" key="3">
    <source>
        <dbReference type="Pfam" id="PF10370"/>
    </source>
</evidence>
<dbReference type="SUPFAM" id="SSF56529">
    <property type="entry name" value="FAH"/>
    <property type="match status" value="1"/>
</dbReference>
<dbReference type="AlphaFoldDB" id="A0A382ZKQ7"/>
<organism evidence="4">
    <name type="scientific">marine metagenome</name>
    <dbReference type="NCBI Taxonomy" id="408172"/>
    <lineage>
        <taxon>unclassified sequences</taxon>
        <taxon>metagenomes</taxon>
        <taxon>ecological metagenomes</taxon>
    </lineage>
</organism>
<dbReference type="EMBL" id="UINC01184546">
    <property type="protein sequence ID" value="SVD95809.1"/>
    <property type="molecule type" value="Genomic_DNA"/>
</dbReference>
<gene>
    <name evidence="4" type="ORF">METZ01_LOCUS448663</name>
</gene>
<reference evidence="4" key="1">
    <citation type="submission" date="2018-05" db="EMBL/GenBank/DDBJ databases">
        <authorList>
            <person name="Lanie J.A."/>
            <person name="Ng W.-L."/>
            <person name="Kazmierczak K.M."/>
            <person name="Andrzejewski T.M."/>
            <person name="Davidsen T.M."/>
            <person name="Wayne K.J."/>
            <person name="Tettelin H."/>
            <person name="Glass J.I."/>
            <person name="Rusch D."/>
            <person name="Podicherti R."/>
            <person name="Tsui H.-C.T."/>
            <person name="Winkler M.E."/>
        </authorList>
    </citation>
    <scope>NUCLEOTIDE SEQUENCE</scope>
</reference>
<dbReference type="GO" id="GO:0046872">
    <property type="term" value="F:metal ion binding"/>
    <property type="evidence" value="ECO:0007669"/>
    <property type="project" value="UniProtKB-KW"/>
</dbReference>
<feature type="domain" description="Rv2993c-like N-terminal" evidence="3">
    <location>
        <begin position="4"/>
        <end position="52"/>
    </location>
</feature>
<dbReference type="Pfam" id="PF10370">
    <property type="entry name" value="Rv2993c-like_N"/>
    <property type="match status" value="1"/>
</dbReference>
<evidence type="ECO:0008006" key="5">
    <source>
        <dbReference type="Google" id="ProtNLM"/>
    </source>
</evidence>
<proteinExistence type="predicted"/>
<dbReference type="PANTHER" id="PTHR11820">
    <property type="entry name" value="ACYLPYRUVASE"/>
    <property type="match status" value="1"/>
</dbReference>
<evidence type="ECO:0000313" key="4">
    <source>
        <dbReference type="EMBL" id="SVD95809.1"/>
    </source>
</evidence>
<dbReference type="Gene3D" id="3.90.850.10">
    <property type="entry name" value="Fumarylacetoacetase-like, C-terminal domain"/>
    <property type="match status" value="1"/>
</dbReference>
<dbReference type="InterPro" id="IPR011234">
    <property type="entry name" value="Fumarylacetoacetase-like_C"/>
</dbReference>
<sequence length="142" mass="16358">MTEWIRFNYKQDTSLFGILIGDYVDEYEGNLFETPKPTGRRIPINEVQLQAPLEPHSIYALWNNFHERAEKEEQTIPDVPLYFMKPLTSVIGPEQTIFRPKGHQGRVIFEAELGIVIGSKCREVSESEAAEYIFGYTCVNDV</sequence>